<organism evidence="2 3">
    <name type="scientific">Clavelina lepadiformis</name>
    <name type="common">Light-bulb sea squirt</name>
    <name type="synonym">Ascidia lepadiformis</name>
    <dbReference type="NCBI Taxonomy" id="159417"/>
    <lineage>
        <taxon>Eukaryota</taxon>
        <taxon>Metazoa</taxon>
        <taxon>Chordata</taxon>
        <taxon>Tunicata</taxon>
        <taxon>Ascidiacea</taxon>
        <taxon>Aplousobranchia</taxon>
        <taxon>Clavelinidae</taxon>
        <taxon>Clavelina</taxon>
    </lineage>
</organism>
<accession>A0ABP0GYA9</accession>
<protein>
    <submittedName>
        <fullName evidence="2">Uncharacterized protein</fullName>
    </submittedName>
</protein>
<keyword evidence="1" id="KW-0472">Membrane</keyword>
<proteinExistence type="predicted"/>
<keyword evidence="1" id="KW-1133">Transmembrane helix</keyword>
<sequence length="128" mass="14492">MHSCTSIHIAFTPLEKFIKFSVQFLVALKFLMCVLSVHSYLLISLRTIVFKRLRSLYGYDFSVSVTFNDVIYDVVDVFEKSSRSIGNESCISVVPGSRFLKESDAPIFNLVFLDNIADVSCTFVSNLE</sequence>
<name>A0ABP0GYA9_CLALP</name>
<comment type="caution">
    <text evidence="2">The sequence shown here is derived from an EMBL/GenBank/DDBJ whole genome shotgun (WGS) entry which is preliminary data.</text>
</comment>
<dbReference type="EMBL" id="CAWYQH010000152">
    <property type="protein sequence ID" value="CAK8695779.1"/>
    <property type="molecule type" value="Genomic_DNA"/>
</dbReference>
<evidence type="ECO:0000313" key="2">
    <source>
        <dbReference type="EMBL" id="CAK8695779.1"/>
    </source>
</evidence>
<evidence type="ECO:0000256" key="1">
    <source>
        <dbReference type="SAM" id="Phobius"/>
    </source>
</evidence>
<reference evidence="2 3" key="1">
    <citation type="submission" date="2024-02" db="EMBL/GenBank/DDBJ databases">
        <authorList>
            <person name="Daric V."/>
            <person name="Darras S."/>
        </authorList>
    </citation>
    <scope>NUCLEOTIDE SEQUENCE [LARGE SCALE GENOMIC DNA]</scope>
</reference>
<gene>
    <name evidence="2" type="ORF">CVLEPA_LOCUS29001</name>
</gene>
<keyword evidence="1" id="KW-0812">Transmembrane</keyword>
<evidence type="ECO:0000313" key="3">
    <source>
        <dbReference type="Proteomes" id="UP001642483"/>
    </source>
</evidence>
<keyword evidence="3" id="KW-1185">Reference proteome</keyword>
<dbReference type="Proteomes" id="UP001642483">
    <property type="component" value="Unassembled WGS sequence"/>
</dbReference>
<feature type="transmembrane region" description="Helical" evidence="1">
    <location>
        <begin position="20"/>
        <end position="43"/>
    </location>
</feature>